<dbReference type="PANTHER" id="PTHR12181:SF12">
    <property type="entry name" value="PHOSPHATIDATE PHOSPHATASE"/>
    <property type="match status" value="1"/>
</dbReference>
<dbReference type="VEuPathDB" id="TriTrypDB:BSAL_07055"/>
<dbReference type="Pfam" id="PF04571">
    <property type="entry name" value="Lipin_N"/>
    <property type="match status" value="1"/>
</dbReference>
<name>A0A0S4J9E4_BODSA</name>
<dbReference type="EMBL" id="CYKH01001400">
    <property type="protein sequence ID" value="CUG86856.1"/>
    <property type="molecule type" value="Genomic_DNA"/>
</dbReference>
<dbReference type="OrthoDB" id="4567at2759"/>
<dbReference type="SUPFAM" id="SSF56784">
    <property type="entry name" value="HAD-like"/>
    <property type="match status" value="1"/>
</dbReference>
<dbReference type="InterPro" id="IPR007651">
    <property type="entry name" value="Lipin_N"/>
</dbReference>
<feature type="compositionally biased region" description="Low complexity" evidence="2">
    <location>
        <begin position="618"/>
        <end position="636"/>
    </location>
</feature>
<feature type="region of interest" description="Disordered" evidence="2">
    <location>
        <begin position="692"/>
        <end position="801"/>
    </location>
</feature>
<dbReference type="OMA" id="THAGICS"/>
<evidence type="ECO:0000256" key="1">
    <source>
        <dbReference type="ARBA" id="ARBA00005476"/>
    </source>
</evidence>
<dbReference type="Gene3D" id="3.40.50.1000">
    <property type="entry name" value="HAD superfamily/HAD-like"/>
    <property type="match status" value="1"/>
</dbReference>
<feature type="region of interest" description="Disordered" evidence="2">
    <location>
        <begin position="598"/>
        <end position="636"/>
    </location>
</feature>
<evidence type="ECO:0000256" key="2">
    <source>
        <dbReference type="SAM" id="MobiDB-lite"/>
    </source>
</evidence>
<feature type="domain" description="LNS2/PITP" evidence="3">
    <location>
        <begin position="409"/>
        <end position="565"/>
    </location>
</feature>
<dbReference type="Pfam" id="PF08235">
    <property type="entry name" value="LNS2"/>
    <property type="match status" value="1"/>
</dbReference>
<feature type="compositionally biased region" description="Polar residues" evidence="2">
    <location>
        <begin position="598"/>
        <end position="616"/>
    </location>
</feature>
<dbReference type="Proteomes" id="UP000051952">
    <property type="component" value="Unassembled WGS sequence"/>
</dbReference>
<comment type="similarity">
    <text evidence="1">Belongs to the lipin family.</text>
</comment>
<keyword evidence="5" id="KW-1185">Reference proteome</keyword>
<feature type="compositionally biased region" description="Low complexity" evidence="2">
    <location>
        <begin position="124"/>
        <end position="142"/>
    </location>
</feature>
<accession>A0A0S4J9E4</accession>
<dbReference type="InterPro" id="IPR036412">
    <property type="entry name" value="HAD-like_sf"/>
</dbReference>
<feature type="compositionally biased region" description="Acidic residues" evidence="2">
    <location>
        <begin position="325"/>
        <end position="344"/>
    </location>
</feature>
<dbReference type="InterPro" id="IPR023214">
    <property type="entry name" value="HAD_sf"/>
</dbReference>
<dbReference type="SMART" id="SM00775">
    <property type="entry name" value="LNS2"/>
    <property type="match status" value="1"/>
</dbReference>
<gene>
    <name evidence="4" type="ORF">BSAL_07055</name>
</gene>
<dbReference type="InterPro" id="IPR031315">
    <property type="entry name" value="LNS2/PITP"/>
</dbReference>
<feature type="compositionally biased region" description="Low complexity" evidence="2">
    <location>
        <begin position="757"/>
        <end position="782"/>
    </location>
</feature>
<dbReference type="PANTHER" id="PTHR12181">
    <property type="entry name" value="LIPIN"/>
    <property type="match status" value="1"/>
</dbReference>
<sequence length="801" mass="85472">MTSMVSGFGRIMTYAFNGLDMSSAANDVIVVQHRDGTLHSSPFNVRFGKFKVLRPQDKVVSIEVNDVVTKAVMKINSDGVAFWLEATSHVGGERPESPVQPLTSPVLSQRAASPGISDMPNIALPKDPSSGGPSSPLKSLHSTSVDSQPQQHRQKSADRPIPVLHVSADATLDDINLSRDDELASMLGSRPTTTGELPLPHHQDPQQGIEVATSTIFEQDMSLWSLEQREKYTELLRSINEGPSKDEDGRDHHGGLTLSKLASFDEFSMGASEPTPVTQMLAAGGAPPAFGVGLPNSEVITDGSGLPAIPSFQEQHYDTASVASVEEDEYEEEDAEEGEEEGEEGGAGSSSSSAPAQYYKPTITPKSVDLEKLGLIPGRNKVRYITHTSLQGRVVVESSIYLWSSDTKIVVSDIDGTVTKSDVWGHILPMIGKDWTHAGICSLYTKVAKNGYEFVYLTARSMSQQEQTRKFLWSIEQDGGMTLPRGPVLTAPDRFFTALTQEVSKRAHEFKIACLESIRRAFPRHSRPYYAGFGNRIGDVISYTATMIPKHKIFIIDTNSTLHVCRVKQTYRNLAHLVDVSFPPLKPTSALLTRTAVNSAGGDSSSVGRRSASPQGHSGPSSTLSSPTLPATQPSQGVSVALGNSLLGTRQDYHGMQEGETVDAEFNSFNFWRVPLDDVVVRPPAPVKTASTLKKSVAPATPLIPPPPVTNSSSHHPMYVDTSARSGATPAQALDATGAQHTASGKGWLRWFGGSGTSPTPAGGSGSSGSAVGASGGPTSPATSVLPAQSATPAMPEVAKK</sequence>
<dbReference type="GO" id="GO:0008195">
    <property type="term" value="F:phosphatidate phosphatase activity"/>
    <property type="evidence" value="ECO:0007669"/>
    <property type="project" value="TreeGrafter"/>
</dbReference>
<evidence type="ECO:0000259" key="3">
    <source>
        <dbReference type="SMART" id="SM00775"/>
    </source>
</evidence>
<feature type="region of interest" description="Disordered" evidence="2">
    <location>
        <begin position="324"/>
        <end position="358"/>
    </location>
</feature>
<feature type="region of interest" description="Disordered" evidence="2">
    <location>
        <begin position="91"/>
        <end position="162"/>
    </location>
</feature>
<proteinExistence type="inferred from homology"/>
<dbReference type="AlphaFoldDB" id="A0A0S4J9E4"/>
<reference evidence="5" key="1">
    <citation type="submission" date="2015-09" db="EMBL/GenBank/DDBJ databases">
        <authorList>
            <consortium name="Pathogen Informatics"/>
        </authorList>
    </citation>
    <scope>NUCLEOTIDE SEQUENCE [LARGE SCALE GENOMIC DNA]</scope>
    <source>
        <strain evidence="5">Lake Konstanz</strain>
    </source>
</reference>
<evidence type="ECO:0000313" key="5">
    <source>
        <dbReference type="Proteomes" id="UP000051952"/>
    </source>
</evidence>
<evidence type="ECO:0000313" key="4">
    <source>
        <dbReference type="EMBL" id="CUG86856.1"/>
    </source>
</evidence>
<dbReference type="InterPro" id="IPR013209">
    <property type="entry name" value="LNS2"/>
</dbReference>
<feature type="compositionally biased region" description="Polar residues" evidence="2">
    <location>
        <begin position="100"/>
        <end position="111"/>
    </location>
</feature>
<feature type="region of interest" description="Disordered" evidence="2">
    <location>
        <begin position="186"/>
        <end position="205"/>
    </location>
</feature>
<organism evidence="4 5">
    <name type="scientific">Bodo saltans</name>
    <name type="common">Flagellated protozoan</name>
    <dbReference type="NCBI Taxonomy" id="75058"/>
    <lineage>
        <taxon>Eukaryota</taxon>
        <taxon>Discoba</taxon>
        <taxon>Euglenozoa</taxon>
        <taxon>Kinetoplastea</taxon>
        <taxon>Metakinetoplastina</taxon>
        <taxon>Eubodonida</taxon>
        <taxon>Bodonidae</taxon>
        <taxon>Bodo</taxon>
    </lineage>
</organism>
<dbReference type="InterPro" id="IPR026058">
    <property type="entry name" value="LIPIN"/>
</dbReference>
<protein>
    <submittedName>
        <fullName evidence="4">Lipin, putative</fullName>
    </submittedName>
</protein>